<dbReference type="Proteomes" id="UP000018680">
    <property type="component" value="Chromosome"/>
</dbReference>
<organism evidence="1 2">
    <name type="scientific">Salinispira pacifica</name>
    <dbReference type="NCBI Taxonomy" id="1307761"/>
    <lineage>
        <taxon>Bacteria</taxon>
        <taxon>Pseudomonadati</taxon>
        <taxon>Spirochaetota</taxon>
        <taxon>Spirochaetia</taxon>
        <taxon>Spirochaetales</taxon>
        <taxon>Spirochaetaceae</taxon>
        <taxon>Salinispira</taxon>
    </lineage>
</organism>
<dbReference type="KEGG" id="slr:L21SP2_0125"/>
<sequence>MRHLSQGQINIWRLFHNPERRAVSIVCCYNSSRTPASIF</sequence>
<name>V5WDE5_9SPIO</name>
<gene>
    <name evidence="1" type="ORF">L21SP2_0125</name>
</gene>
<protein>
    <submittedName>
        <fullName evidence="1">Uncharacterized protein</fullName>
    </submittedName>
</protein>
<dbReference type="AlphaFoldDB" id="V5WDE5"/>
<proteinExistence type="predicted"/>
<accession>V5WDE5</accession>
<dbReference type="HOGENOM" id="CLU_3316695_0_0_12"/>
<evidence type="ECO:0000313" key="1">
    <source>
        <dbReference type="EMBL" id="AHC13569.1"/>
    </source>
</evidence>
<keyword evidence="2" id="KW-1185">Reference proteome</keyword>
<evidence type="ECO:0000313" key="2">
    <source>
        <dbReference type="Proteomes" id="UP000018680"/>
    </source>
</evidence>
<dbReference type="EMBL" id="CP006939">
    <property type="protein sequence ID" value="AHC13569.1"/>
    <property type="molecule type" value="Genomic_DNA"/>
</dbReference>
<reference evidence="1 2" key="1">
    <citation type="journal article" date="2015" name="Stand. Genomic Sci.">
        <title>Complete genome sequence and description of Salinispira pacifica gen. nov., sp. nov., a novel spirochaete isolated form a hypersaline microbial mat.</title>
        <authorList>
            <person name="Ben Hania W."/>
            <person name="Joseph M."/>
            <person name="Schumann P."/>
            <person name="Bunk B."/>
            <person name="Fiebig A."/>
            <person name="Sproer C."/>
            <person name="Klenk H.P."/>
            <person name="Fardeau M.L."/>
            <person name="Spring S."/>
        </authorList>
    </citation>
    <scope>NUCLEOTIDE SEQUENCE [LARGE SCALE GENOMIC DNA]</scope>
    <source>
        <strain evidence="1 2">L21-RPul-D2</strain>
    </source>
</reference>